<reference evidence="8 9" key="2">
    <citation type="submission" date="2018-12" db="EMBL/GenBank/DDBJ databases">
        <title>The genome sequences of strain 502.</title>
        <authorList>
            <person name="Gao J."/>
            <person name="Sun J."/>
        </authorList>
    </citation>
    <scope>NUCLEOTIDE SEQUENCE [LARGE SCALE GENOMIC DNA]</scope>
    <source>
        <strain evidence="8 9">502</strain>
    </source>
</reference>
<dbReference type="RefSeq" id="WP_124958930.1">
    <property type="nucleotide sequence ID" value="NZ_CBFHCE010000274.1"/>
</dbReference>
<evidence type="ECO:0000313" key="7">
    <source>
        <dbReference type="EMBL" id="RRH88675.1"/>
    </source>
</evidence>
<comment type="caution">
    <text evidence="7">The sequence shown here is derived from an EMBL/GenBank/DDBJ whole genome shotgun (WGS) entry which is preliminary data.</text>
</comment>
<reference evidence="7 10" key="1">
    <citation type="submission" date="2018-11" db="EMBL/GenBank/DDBJ databases">
        <title>The genome of Variovorax sp T529.</title>
        <authorList>
            <person name="Gao J."/>
        </authorList>
    </citation>
    <scope>NUCLEOTIDE SEQUENCE [LARGE SCALE GENOMIC DNA]</scope>
    <source>
        <strain evidence="7 10">T529</strain>
    </source>
</reference>
<keyword evidence="9" id="KW-1185">Reference proteome</keyword>
<evidence type="ECO:0000256" key="6">
    <source>
        <dbReference type="SAM" id="Phobius"/>
    </source>
</evidence>
<feature type="transmembrane region" description="Helical" evidence="6">
    <location>
        <begin position="103"/>
        <end position="124"/>
    </location>
</feature>
<feature type="transmembrane region" description="Helical" evidence="6">
    <location>
        <begin position="130"/>
        <end position="149"/>
    </location>
</feature>
<name>A0A3P3EQS2_9BURK</name>
<evidence type="ECO:0000256" key="2">
    <source>
        <dbReference type="ARBA" id="ARBA00022475"/>
    </source>
</evidence>
<dbReference type="Proteomes" id="UP000271137">
    <property type="component" value="Unassembled WGS sequence"/>
</dbReference>
<dbReference type="Proteomes" id="UP000271590">
    <property type="component" value="Unassembled WGS sequence"/>
</dbReference>
<keyword evidence="3 6" id="KW-0812">Transmembrane</keyword>
<accession>A0A3P3EQS2</accession>
<evidence type="ECO:0000313" key="9">
    <source>
        <dbReference type="Proteomes" id="UP000271137"/>
    </source>
</evidence>
<evidence type="ECO:0000313" key="10">
    <source>
        <dbReference type="Proteomes" id="UP000271590"/>
    </source>
</evidence>
<feature type="transmembrane region" description="Helical" evidence="6">
    <location>
        <begin position="64"/>
        <end position="83"/>
    </location>
</feature>
<dbReference type="EMBL" id="RQXU01000006">
    <property type="protein sequence ID" value="RRH88675.1"/>
    <property type="molecule type" value="Genomic_DNA"/>
</dbReference>
<dbReference type="AlphaFoldDB" id="A0A3P3EQS2"/>
<protein>
    <submittedName>
        <fullName evidence="7">ATP synthase subunit I</fullName>
    </submittedName>
</protein>
<evidence type="ECO:0000256" key="5">
    <source>
        <dbReference type="ARBA" id="ARBA00023136"/>
    </source>
</evidence>
<sequence>MTTSAPVSEIDAEVSDFKPLTAEEAQRLREKNPEMSPWWVIGAQVAMGLLVAGVAWVWTQRPGAAVSAFYGAMAVAIPAALFVRGVRRARGALSQSAVMLRFFVWELIKIGLTVALLAAAPWLIEGISWLALLAGVVVAMKMYWVALLVRPGLLNRI</sequence>
<evidence type="ECO:0000256" key="4">
    <source>
        <dbReference type="ARBA" id="ARBA00022989"/>
    </source>
</evidence>
<evidence type="ECO:0000256" key="3">
    <source>
        <dbReference type="ARBA" id="ARBA00022692"/>
    </source>
</evidence>
<comment type="subcellular location">
    <subcellularLocation>
        <location evidence="1">Cell membrane</location>
        <topology evidence="1">Multi-pass membrane protein</topology>
    </subcellularLocation>
</comment>
<dbReference type="Pfam" id="PF03899">
    <property type="entry name" value="ATP-synt_I"/>
    <property type="match status" value="1"/>
</dbReference>
<keyword evidence="2" id="KW-1003">Cell membrane</keyword>
<evidence type="ECO:0000313" key="8">
    <source>
        <dbReference type="EMBL" id="RSZ38921.1"/>
    </source>
</evidence>
<dbReference type="EMBL" id="RXFQ01000005">
    <property type="protein sequence ID" value="RSZ38921.1"/>
    <property type="molecule type" value="Genomic_DNA"/>
</dbReference>
<keyword evidence="4 6" id="KW-1133">Transmembrane helix</keyword>
<dbReference type="InterPro" id="IPR005598">
    <property type="entry name" value="ATP_synth_I"/>
</dbReference>
<feature type="transmembrane region" description="Helical" evidence="6">
    <location>
        <begin position="37"/>
        <end position="58"/>
    </location>
</feature>
<dbReference type="GO" id="GO:0005886">
    <property type="term" value="C:plasma membrane"/>
    <property type="evidence" value="ECO:0007669"/>
    <property type="project" value="UniProtKB-SubCell"/>
</dbReference>
<gene>
    <name evidence="7" type="ORF">EH244_13735</name>
    <name evidence="8" type="ORF">EJO66_11165</name>
</gene>
<organism evidence="7 10">
    <name type="scientific">Variovorax beijingensis</name>
    <dbReference type="NCBI Taxonomy" id="2496117"/>
    <lineage>
        <taxon>Bacteria</taxon>
        <taxon>Pseudomonadati</taxon>
        <taxon>Pseudomonadota</taxon>
        <taxon>Betaproteobacteria</taxon>
        <taxon>Burkholderiales</taxon>
        <taxon>Comamonadaceae</taxon>
        <taxon>Variovorax</taxon>
    </lineage>
</organism>
<evidence type="ECO:0000256" key="1">
    <source>
        <dbReference type="ARBA" id="ARBA00004651"/>
    </source>
</evidence>
<proteinExistence type="predicted"/>
<keyword evidence="5 6" id="KW-0472">Membrane</keyword>